<evidence type="ECO:0000313" key="9">
    <source>
        <dbReference type="Proteomes" id="UP000095412"/>
    </source>
</evidence>
<evidence type="ECO:0000313" key="7">
    <source>
        <dbReference type="EMBL" id="SCS80991.1"/>
    </source>
</evidence>
<name>A0A1D4L3W0_9STAP</name>
<feature type="transmembrane region" description="Helical" evidence="5">
    <location>
        <begin position="312"/>
        <end position="334"/>
    </location>
</feature>
<feature type="transmembrane region" description="Helical" evidence="5">
    <location>
        <begin position="395"/>
        <end position="417"/>
    </location>
</feature>
<dbReference type="Proteomes" id="UP000095412">
    <property type="component" value="Unassembled WGS sequence"/>
</dbReference>
<feature type="transmembrane region" description="Helical" evidence="5">
    <location>
        <begin position="240"/>
        <end position="261"/>
    </location>
</feature>
<dbReference type="PANTHER" id="PTHR43077">
    <property type="entry name" value="TRANSPORT PERMEASE YVFS-RELATED"/>
    <property type="match status" value="1"/>
</dbReference>
<evidence type="ECO:0000256" key="3">
    <source>
        <dbReference type="ARBA" id="ARBA00022989"/>
    </source>
</evidence>
<dbReference type="Pfam" id="PF12698">
    <property type="entry name" value="ABC2_membrane_3"/>
    <property type="match status" value="1"/>
</dbReference>
<dbReference type="PANTHER" id="PTHR43077:SF5">
    <property type="entry name" value="PHAGE INFECTION PROTEIN"/>
    <property type="match status" value="1"/>
</dbReference>
<dbReference type="RefSeq" id="WP_069995570.1">
    <property type="nucleotide sequence ID" value="NZ_FMPG01000003.1"/>
</dbReference>
<dbReference type="OrthoDB" id="2406134at2"/>
<dbReference type="InterPro" id="IPR051328">
    <property type="entry name" value="T7SS_ABC-Transporter"/>
</dbReference>
<organism evidence="7 10">
    <name type="scientific">Staphylococcus caeli</name>
    <dbReference type="NCBI Taxonomy" id="2201815"/>
    <lineage>
        <taxon>Bacteria</taxon>
        <taxon>Bacillati</taxon>
        <taxon>Bacillota</taxon>
        <taxon>Bacilli</taxon>
        <taxon>Bacillales</taxon>
        <taxon>Staphylococcaceae</taxon>
        <taxon>Staphylococcus</taxon>
    </lineage>
</organism>
<keyword evidence="4 5" id="KW-0472">Membrane</keyword>
<comment type="subcellular location">
    <subcellularLocation>
        <location evidence="1">Membrane</location>
        <topology evidence="1">Multi-pass membrane protein</topology>
    </subcellularLocation>
</comment>
<keyword evidence="2 5" id="KW-0812">Transmembrane</keyword>
<dbReference type="EMBL" id="FMPG01000003">
    <property type="protein sequence ID" value="SCS80991.1"/>
    <property type="molecule type" value="Genomic_DNA"/>
</dbReference>
<dbReference type="GO" id="GO:0016020">
    <property type="term" value="C:membrane"/>
    <property type="evidence" value="ECO:0007669"/>
    <property type="project" value="UniProtKB-SubCell"/>
</dbReference>
<dbReference type="Gene3D" id="3.40.1710.10">
    <property type="entry name" value="abc type-2 transporter like domain"/>
    <property type="match status" value="1"/>
</dbReference>
<evidence type="ECO:0000259" key="6">
    <source>
        <dbReference type="Pfam" id="PF12698"/>
    </source>
</evidence>
<keyword evidence="3 5" id="KW-1133">Transmembrane helix</keyword>
<evidence type="ECO:0000313" key="8">
    <source>
        <dbReference type="EMBL" id="SCS93385.1"/>
    </source>
</evidence>
<feature type="transmembrane region" description="Helical" evidence="5">
    <location>
        <begin position="7"/>
        <end position="31"/>
    </location>
</feature>
<reference evidence="7 10" key="2">
    <citation type="submission" date="2016-09" db="EMBL/GenBank/DDBJ databases">
        <authorList>
            <consortium name="Pathogen Informatics"/>
        </authorList>
    </citation>
    <scope>NUCLEOTIDE SEQUENCE [LARGE SCALE GENOMIC DNA]</scope>
    <source>
        <strain evidence="7 10">82B</strain>
    </source>
</reference>
<dbReference type="InterPro" id="IPR013525">
    <property type="entry name" value="ABC2_TM"/>
</dbReference>
<feature type="domain" description="ABC-2 type transporter transmembrane" evidence="6">
    <location>
        <begin position="9"/>
        <end position="411"/>
    </location>
</feature>
<evidence type="ECO:0000256" key="5">
    <source>
        <dbReference type="SAM" id="Phobius"/>
    </source>
</evidence>
<dbReference type="Proteomes" id="UP000095768">
    <property type="component" value="Unassembled WGS sequence"/>
</dbReference>
<keyword evidence="9" id="KW-1185">Reference proteome</keyword>
<accession>A0A1D4L3W0</accession>
<proteinExistence type="predicted"/>
<sequence>MNIFKSKLLWIAPIAILIVLAIFSIAFYPAYNPKPKALPIAIVNHDDGTKIQNKDVNIGKKLEDKLLDSDSDTIKWVKVGSEQEARKGLDEQKYYGTAIFEKDFSKHAMSKTQKVVMDSKKSEMQDKVKSGEIPPEQAQQMQAKMAKAGGSQDIKVQRASFKTLINNGANMQASQIATQVLKGMGDKLNQQIMDQSLTSLEKQDVKVSASDIKGITQPVNVSEHKVNKVKDHQGNGNASFLMFMPVWVSSIVASILLFFAFRTSDNIQRSQRIIASLGQLAIAVVTAFIGGFGYVYFMSGVQGFDFPDINKIGLFVSIALLGFIGLILGVMTWLGMKSIPIFFIAMFFSMQLVMFPKQMLPKFYQDYIVSWNPFTHYGEYLRELLYMNQPLEMNATMWMFVGFILFGIVSAITAAMVRKHSDKRTEVPS</sequence>
<protein>
    <submittedName>
        <fullName evidence="7">Phage infection protein</fullName>
    </submittedName>
</protein>
<dbReference type="GO" id="GO:0140359">
    <property type="term" value="F:ABC-type transporter activity"/>
    <property type="evidence" value="ECO:0007669"/>
    <property type="project" value="InterPro"/>
</dbReference>
<dbReference type="EMBL" id="FMPI01000008">
    <property type="protein sequence ID" value="SCS93385.1"/>
    <property type="molecule type" value="Genomic_DNA"/>
</dbReference>
<evidence type="ECO:0000256" key="2">
    <source>
        <dbReference type="ARBA" id="ARBA00022692"/>
    </source>
</evidence>
<reference evidence="8 9" key="1">
    <citation type="submission" date="2016-09" db="EMBL/GenBank/DDBJ databases">
        <authorList>
            <consortium name="Pathogen Informatics"/>
            <person name="Sun Q."/>
            <person name="Inoue M."/>
        </authorList>
    </citation>
    <scope>NUCLEOTIDE SEQUENCE [LARGE SCALE GENOMIC DNA]</scope>
    <source>
        <strain evidence="8 9">82C</strain>
    </source>
</reference>
<evidence type="ECO:0000256" key="1">
    <source>
        <dbReference type="ARBA" id="ARBA00004141"/>
    </source>
</evidence>
<dbReference type="AlphaFoldDB" id="A0A1D4L3W0"/>
<feature type="transmembrane region" description="Helical" evidence="5">
    <location>
        <begin position="341"/>
        <end position="360"/>
    </location>
</feature>
<feature type="transmembrane region" description="Helical" evidence="5">
    <location>
        <begin position="273"/>
        <end position="297"/>
    </location>
</feature>
<gene>
    <name evidence="7" type="ORF">SAMEA2297795_01209</name>
    <name evidence="8" type="ORF">SAMEA2297796_01400</name>
</gene>
<evidence type="ECO:0000313" key="10">
    <source>
        <dbReference type="Proteomes" id="UP000095768"/>
    </source>
</evidence>
<evidence type="ECO:0000256" key="4">
    <source>
        <dbReference type="ARBA" id="ARBA00023136"/>
    </source>
</evidence>